<keyword evidence="4 6" id="KW-0472">Membrane</keyword>
<dbReference type="SUPFAM" id="SSF103473">
    <property type="entry name" value="MFS general substrate transporter"/>
    <property type="match status" value="1"/>
</dbReference>
<feature type="transmembrane region" description="Helical" evidence="6">
    <location>
        <begin position="192"/>
        <end position="212"/>
    </location>
</feature>
<dbReference type="AlphaFoldDB" id="A0A1I8Q6Z6"/>
<dbReference type="InterPro" id="IPR020846">
    <property type="entry name" value="MFS_dom"/>
</dbReference>
<dbReference type="PROSITE" id="PS50850">
    <property type="entry name" value="MFS"/>
    <property type="match status" value="1"/>
</dbReference>
<evidence type="ECO:0000256" key="5">
    <source>
        <dbReference type="SAM" id="MobiDB-lite"/>
    </source>
</evidence>
<feature type="transmembrane region" description="Helical" evidence="6">
    <location>
        <begin position="492"/>
        <end position="511"/>
    </location>
</feature>
<dbReference type="CDD" id="cd17317">
    <property type="entry name" value="MFS_SLC22"/>
    <property type="match status" value="1"/>
</dbReference>
<feature type="region of interest" description="Disordered" evidence="5">
    <location>
        <begin position="550"/>
        <end position="572"/>
    </location>
</feature>
<feature type="transmembrane region" description="Helical" evidence="6">
    <location>
        <begin position="218"/>
        <end position="238"/>
    </location>
</feature>
<keyword evidence="2 6" id="KW-0812">Transmembrane</keyword>
<evidence type="ECO:0000259" key="7">
    <source>
        <dbReference type="PROSITE" id="PS50850"/>
    </source>
</evidence>
<accession>A0A1I8Q6Z6</accession>
<dbReference type="GO" id="GO:0022857">
    <property type="term" value="F:transmembrane transporter activity"/>
    <property type="evidence" value="ECO:0007669"/>
    <property type="project" value="InterPro"/>
</dbReference>
<dbReference type="InterPro" id="IPR036259">
    <property type="entry name" value="MFS_trans_sf"/>
</dbReference>
<dbReference type="GO" id="GO:0016020">
    <property type="term" value="C:membrane"/>
    <property type="evidence" value="ECO:0007669"/>
    <property type="project" value="UniProtKB-SubCell"/>
</dbReference>
<keyword evidence="9" id="KW-1185">Reference proteome</keyword>
<feature type="transmembrane region" description="Helical" evidence="6">
    <location>
        <begin position="373"/>
        <end position="391"/>
    </location>
</feature>
<dbReference type="VEuPathDB" id="VectorBase:SCAU014462"/>
<dbReference type="Pfam" id="PF00083">
    <property type="entry name" value="Sugar_tr"/>
    <property type="match status" value="1"/>
</dbReference>
<evidence type="ECO:0000256" key="3">
    <source>
        <dbReference type="ARBA" id="ARBA00022989"/>
    </source>
</evidence>
<sequence length="572" mass="64075">MTQDQGEKSKAIITEEAYKEIVTNELERVGTGGLYVWSLFFICVLPNILNGFHVNSYTMLGHLPDDQWCEIDDLRAANWTNVQKRTIAHKDLTTKGCTIRDWDYKHLSSMSFEEAYNYTSMQADIETPNEISCKAKGIYHYAAPDSTFVANWDLVCDRAIQRTSAQVFVSLGKFLGSFTFGMISDKFGRKTSFTLGAAFFMISSIFCTFSPWYSLFLIGRFGLGAASSGLFYAAYAMLMENICLKHRSWMSLIFSGAYPIGMILLAIFAYLLDDNWRYLQLALTVPAMLLLLNCYIMNESPRWLITQKRFERAYKILFKKPSHYEIVKPAIEQSSIVADKKIEEPTITKGAQIRDGALKHIVELFATSKIRKLVFISYFMFCASSLTYYVTALNASNLAVSRYLYVIITGFVDLPSLLLPVLMLRFTGRRVATMTLFAFTGCALIMVMVVPQESTVWIVAFAMLGRFGITATYAVVTLYAAELFPTEIRGTALGTCSTWAHVGSISAPYAVDFLGPLGWYIPTTICGVVLLVASLLTLLLPETGTGKLTDRVEEVPSETSSNNESEEPTKIK</sequence>
<evidence type="ECO:0000256" key="4">
    <source>
        <dbReference type="ARBA" id="ARBA00023136"/>
    </source>
</evidence>
<dbReference type="OrthoDB" id="2544694at2759"/>
<keyword evidence="3 6" id="KW-1133">Transmembrane helix</keyword>
<protein>
    <recommendedName>
        <fullName evidence="7">Major facilitator superfamily (MFS) profile domain-containing protein</fullName>
    </recommendedName>
</protein>
<feature type="transmembrane region" description="Helical" evidence="6">
    <location>
        <begin position="250"/>
        <end position="272"/>
    </location>
</feature>
<organism evidence="8 9">
    <name type="scientific">Stomoxys calcitrans</name>
    <name type="common">Stable fly</name>
    <name type="synonym">Conops calcitrans</name>
    <dbReference type="NCBI Taxonomy" id="35570"/>
    <lineage>
        <taxon>Eukaryota</taxon>
        <taxon>Metazoa</taxon>
        <taxon>Ecdysozoa</taxon>
        <taxon>Arthropoda</taxon>
        <taxon>Hexapoda</taxon>
        <taxon>Insecta</taxon>
        <taxon>Pterygota</taxon>
        <taxon>Neoptera</taxon>
        <taxon>Endopterygota</taxon>
        <taxon>Diptera</taxon>
        <taxon>Brachycera</taxon>
        <taxon>Muscomorpha</taxon>
        <taxon>Muscoidea</taxon>
        <taxon>Muscidae</taxon>
        <taxon>Stomoxys</taxon>
    </lineage>
</organism>
<feature type="transmembrane region" description="Helical" evidence="6">
    <location>
        <begin position="431"/>
        <end position="450"/>
    </location>
</feature>
<dbReference type="STRING" id="35570.A0A1I8Q6Z6"/>
<name>A0A1I8Q6Z6_STOCA</name>
<feature type="transmembrane region" description="Helical" evidence="6">
    <location>
        <begin position="278"/>
        <end position="298"/>
    </location>
</feature>
<dbReference type="InterPro" id="IPR005828">
    <property type="entry name" value="MFS_sugar_transport-like"/>
</dbReference>
<dbReference type="Gene3D" id="1.20.1250.20">
    <property type="entry name" value="MFS general substrate transporter like domains"/>
    <property type="match status" value="1"/>
</dbReference>
<evidence type="ECO:0000313" key="9">
    <source>
        <dbReference type="Proteomes" id="UP000095300"/>
    </source>
</evidence>
<reference evidence="8" key="1">
    <citation type="submission" date="2020-05" db="UniProtKB">
        <authorList>
            <consortium name="EnsemblMetazoa"/>
        </authorList>
    </citation>
    <scope>IDENTIFICATION</scope>
    <source>
        <strain evidence="8">USDA</strain>
    </source>
</reference>
<evidence type="ECO:0000256" key="6">
    <source>
        <dbReference type="SAM" id="Phobius"/>
    </source>
</evidence>
<evidence type="ECO:0000313" key="8">
    <source>
        <dbReference type="EnsemblMetazoa" id="SCAU014462-PA"/>
    </source>
</evidence>
<feature type="transmembrane region" description="Helical" evidence="6">
    <location>
        <begin position="34"/>
        <end position="52"/>
    </location>
</feature>
<dbReference type="KEGG" id="scac:106080634"/>
<evidence type="ECO:0000256" key="2">
    <source>
        <dbReference type="ARBA" id="ARBA00022692"/>
    </source>
</evidence>
<dbReference type="Proteomes" id="UP000095300">
    <property type="component" value="Unassembled WGS sequence"/>
</dbReference>
<comment type="subcellular location">
    <subcellularLocation>
        <location evidence="1">Membrane</location>
        <topology evidence="1">Multi-pass membrane protein</topology>
    </subcellularLocation>
</comment>
<dbReference type="EnsemblMetazoa" id="SCAU014462-RA">
    <property type="protein sequence ID" value="SCAU014462-PA"/>
    <property type="gene ID" value="SCAU014462"/>
</dbReference>
<dbReference type="PANTHER" id="PTHR24064">
    <property type="entry name" value="SOLUTE CARRIER FAMILY 22 MEMBER"/>
    <property type="match status" value="1"/>
</dbReference>
<proteinExistence type="predicted"/>
<feature type="transmembrane region" description="Helical" evidence="6">
    <location>
        <begin position="456"/>
        <end position="480"/>
    </location>
</feature>
<feature type="domain" description="Major facilitator superfamily (MFS) profile" evidence="7">
    <location>
        <begin position="39"/>
        <end position="545"/>
    </location>
</feature>
<evidence type="ECO:0000256" key="1">
    <source>
        <dbReference type="ARBA" id="ARBA00004141"/>
    </source>
</evidence>
<feature type="transmembrane region" description="Helical" evidence="6">
    <location>
        <begin position="403"/>
        <end position="424"/>
    </location>
</feature>
<gene>
    <name evidence="8" type="primary">106080634</name>
</gene>
<feature type="transmembrane region" description="Helical" evidence="6">
    <location>
        <begin position="517"/>
        <end position="540"/>
    </location>
</feature>